<keyword evidence="3" id="KW-1185">Reference proteome</keyword>
<dbReference type="OrthoDB" id="8523055at2"/>
<dbReference type="SUPFAM" id="SSF89796">
    <property type="entry name" value="CoA-transferase family III (CaiB/BaiF)"/>
    <property type="match status" value="1"/>
</dbReference>
<accession>C5TAX3</accession>
<dbReference type="EMBL" id="ACQT01000281">
    <property type="protein sequence ID" value="EER58373.1"/>
    <property type="molecule type" value="Genomic_DNA"/>
</dbReference>
<dbReference type="PATRIC" id="fig|573060.9.peg.895"/>
<dbReference type="InterPro" id="IPR044855">
    <property type="entry name" value="CoA-Trfase_III_dom3_sf"/>
</dbReference>
<name>C5TAX3_ACIDE</name>
<dbReference type="InterPro" id="IPR050483">
    <property type="entry name" value="CoA-transferase_III_domain"/>
</dbReference>
<dbReference type="Gene3D" id="3.40.50.10540">
    <property type="entry name" value="Crotonobetainyl-coa:carnitine coa-transferase, domain 1"/>
    <property type="match status" value="1"/>
</dbReference>
<dbReference type="RefSeq" id="WP_005799793.1">
    <property type="nucleotide sequence ID" value="NZ_ACQT01000281.1"/>
</dbReference>
<dbReference type="AlphaFoldDB" id="C5TAX3"/>
<dbReference type="InterPro" id="IPR023606">
    <property type="entry name" value="CoA-Trfase_III_dom_1_sf"/>
</dbReference>
<evidence type="ECO:0000256" key="1">
    <source>
        <dbReference type="ARBA" id="ARBA00022679"/>
    </source>
</evidence>
<gene>
    <name evidence="2" type="ORF">AcdelDRAFT_4053</name>
</gene>
<dbReference type="InterPro" id="IPR003673">
    <property type="entry name" value="CoA-Trfase_fam_III"/>
</dbReference>
<proteinExistence type="predicted"/>
<dbReference type="Gene3D" id="3.30.1540.10">
    <property type="entry name" value="formyl-coa transferase, domain 3"/>
    <property type="match status" value="1"/>
</dbReference>
<keyword evidence="1" id="KW-0808">Transferase</keyword>
<dbReference type="GO" id="GO:0008410">
    <property type="term" value="F:CoA-transferase activity"/>
    <property type="evidence" value="ECO:0007669"/>
    <property type="project" value="TreeGrafter"/>
</dbReference>
<organism evidence="2 3">
    <name type="scientific">Acidovorax delafieldii 2AN</name>
    <dbReference type="NCBI Taxonomy" id="573060"/>
    <lineage>
        <taxon>Bacteria</taxon>
        <taxon>Pseudomonadati</taxon>
        <taxon>Pseudomonadota</taxon>
        <taxon>Betaproteobacteria</taxon>
        <taxon>Burkholderiales</taxon>
        <taxon>Comamonadaceae</taxon>
        <taxon>Acidovorax</taxon>
    </lineage>
</organism>
<comment type="caution">
    <text evidence="2">The sequence shown here is derived from an EMBL/GenBank/DDBJ whole genome shotgun (WGS) entry which is preliminary data.</text>
</comment>
<dbReference type="PANTHER" id="PTHR48207">
    <property type="entry name" value="SUCCINATE--HYDROXYMETHYLGLUTARATE COA-TRANSFERASE"/>
    <property type="match status" value="1"/>
</dbReference>
<reference evidence="2 3" key="1">
    <citation type="submission" date="2009-05" db="EMBL/GenBank/DDBJ databases">
        <title>The draft genome of Acidovorax delafieldii 2AN.</title>
        <authorList>
            <consortium name="US DOE Joint Genome Institute (JGI-PGF)"/>
            <person name="Lucas S."/>
            <person name="Copeland A."/>
            <person name="Lapidus A."/>
            <person name="Glavina del Rio T."/>
            <person name="Tice H."/>
            <person name="Bruce D."/>
            <person name="Goodwin L."/>
            <person name="Pitluck S."/>
            <person name="Larimer F."/>
            <person name="Land M.L."/>
            <person name="Hauser L."/>
            <person name="Shelobolina E.S."/>
            <person name="Picardal F."/>
            <person name="Roden E."/>
            <person name="Emerson D."/>
        </authorList>
    </citation>
    <scope>NUCLEOTIDE SEQUENCE [LARGE SCALE GENOMIC DNA]</scope>
    <source>
        <strain evidence="2 3">2AN</strain>
    </source>
</reference>
<evidence type="ECO:0000313" key="2">
    <source>
        <dbReference type="EMBL" id="EER58373.1"/>
    </source>
</evidence>
<dbReference type="Pfam" id="PF02515">
    <property type="entry name" value="CoA_transf_3"/>
    <property type="match status" value="1"/>
</dbReference>
<sequence length="411" mass="43951">MSAASRPLEGIRVLDLTVAVAGPYGALLLGGLGAEVIHIEAPGGGDIARTNQPFVGSEGLNFGPRREGEVSLSILNRARNKKSVTLDLKRAEGRDLFLQLARESDVVLENLSEGAAARLGVGYEAVSAANPRIVYGSISAFGVPSLYPGVKGVDILVQAASGLMEVTGFADGPPVRCGIPIADLLAPVFAVNGILSALIQRGRTGKGQHVQVSMLDCLASILAEEHFDIYAQAGYPMRSGNSQDRMVPFGTYRCSDGQVAIVAFRPEWLKELFDAMGRPELQNDPRFASRDTRMRNAIALNRLIEEWTGPRTTAAVVQELLKRQIPAVRVRTAQEVLHDPQLLARGAVMELLPPSAATRAIGMGNPIQFSDAHAQFDQPAQALGQANEEIYGGLLKMSRQDLDRLSAAGVI</sequence>
<evidence type="ECO:0000313" key="3">
    <source>
        <dbReference type="Proteomes" id="UP000003856"/>
    </source>
</evidence>
<dbReference type="Proteomes" id="UP000003856">
    <property type="component" value="Unassembled WGS sequence"/>
</dbReference>
<protein>
    <submittedName>
        <fullName evidence="2">L-carnitine dehydratase/bile acid-inducible protein F</fullName>
    </submittedName>
</protein>
<dbReference type="PANTHER" id="PTHR48207:SF3">
    <property type="entry name" value="SUCCINATE--HYDROXYMETHYLGLUTARATE COA-TRANSFERASE"/>
    <property type="match status" value="1"/>
</dbReference>